<dbReference type="Gene3D" id="3.40.50.300">
    <property type="entry name" value="P-loop containing nucleotide triphosphate hydrolases"/>
    <property type="match status" value="1"/>
</dbReference>
<dbReference type="CDD" id="cd02025">
    <property type="entry name" value="PanK"/>
    <property type="match status" value="1"/>
</dbReference>
<evidence type="ECO:0000256" key="14">
    <source>
        <dbReference type="HAMAP-Rule" id="MF_00215"/>
    </source>
</evidence>
<dbReference type="UniPathway" id="UPA00241">
    <property type="reaction ID" value="UER00352"/>
</dbReference>
<dbReference type="EMBL" id="LR134521">
    <property type="protein sequence ID" value="VEJ30023.1"/>
    <property type="molecule type" value="Genomic_DNA"/>
</dbReference>
<organism evidence="17 18">
    <name type="scientific">Rothia dentocariosa</name>
    <dbReference type="NCBI Taxonomy" id="2047"/>
    <lineage>
        <taxon>Bacteria</taxon>
        <taxon>Bacillati</taxon>
        <taxon>Actinomycetota</taxon>
        <taxon>Actinomycetes</taxon>
        <taxon>Micrococcales</taxon>
        <taxon>Micrococcaceae</taxon>
        <taxon>Rothia</taxon>
    </lineage>
</organism>
<keyword evidence="7 14" id="KW-0963">Cytoplasm</keyword>
<evidence type="ECO:0000256" key="15">
    <source>
        <dbReference type="RuleBase" id="RU003530"/>
    </source>
</evidence>
<evidence type="ECO:0000256" key="9">
    <source>
        <dbReference type="ARBA" id="ARBA00022741"/>
    </source>
</evidence>
<dbReference type="GO" id="GO:0015937">
    <property type="term" value="P:coenzyme A biosynthetic process"/>
    <property type="evidence" value="ECO:0007669"/>
    <property type="project" value="UniProtKB-UniRule"/>
</dbReference>
<dbReference type="NCBIfam" id="TIGR00554">
    <property type="entry name" value="panK_bact"/>
    <property type="match status" value="1"/>
</dbReference>
<sequence>MCILNLKDATPCSHLTRKIRTLRGMSSSNFSAASSRFVELERSRWSRLATEISVPLSEEELEALRGLGEPVDFDEVRQIYLPISRLLNLYVNAASSLNHMTNDFLQASHRRVPFIIGVAGSVAVGKSTTARLLQALLRRWPSTPKVQLVTTDGFLYPNAELQRRGIMHRKGFPESYDRRALLQFVSDIKSGVPVVRAPKYSHLYYDILPDEQIEVTTPDVLILEGLNVLAPAGTEGPETSDLTLSDFFDFSIYVDANTKDIQRWYVNRFLTLRSSAFTNPDSYFKRYAELSDDQAIELATGIWKTVNEPNLVQNVLPTRARAHLILQKGSDHKVAQVLLRKN</sequence>
<evidence type="ECO:0000313" key="18">
    <source>
        <dbReference type="Proteomes" id="UP000270988"/>
    </source>
</evidence>
<protein>
    <recommendedName>
        <fullName evidence="6 14">Pantothenate kinase</fullName>
        <ecNumber evidence="5 14">2.7.1.33</ecNumber>
    </recommendedName>
    <alternativeName>
        <fullName evidence="13 14">Pantothenic acid kinase</fullName>
    </alternativeName>
</protein>
<evidence type="ECO:0000256" key="10">
    <source>
        <dbReference type="ARBA" id="ARBA00022777"/>
    </source>
</evidence>
<dbReference type="InterPro" id="IPR006083">
    <property type="entry name" value="PRK/URK"/>
</dbReference>
<dbReference type="InterPro" id="IPR027417">
    <property type="entry name" value="P-loop_NTPase"/>
</dbReference>
<evidence type="ECO:0000256" key="6">
    <source>
        <dbReference type="ARBA" id="ARBA00015080"/>
    </source>
</evidence>
<gene>
    <name evidence="14 17" type="primary">coaA</name>
    <name evidence="17" type="ORF">NCTC10918_01295</name>
</gene>
<evidence type="ECO:0000259" key="16">
    <source>
        <dbReference type="Pfam" id="PF00485"/>
    </source>
</evidence>
<dbReference type="GO" id="GO:0004594">
    <property type="term" value="F:pantothenate kinase activity"/>
    <property type="evidence" value="ECO:0007669"/>
    <property type="project" value="UniProtKB-UniRule"/>
</dbReference>
<dbReference type="STRING" id="762948.HMPREF0733_10264"/>
<evidence type="ECO:0000256" key="12">
    <source>
        <dbReference type="ARBA" id="ARBA00022993"/>
    </source>
</evidence>
<comment type="subcellular location">
    <subcellularLocation>
        <location evidence="2 14 15">Cytoplasm</location>
    </subcellularLocation>
</comment>
<proteinExistence type="inferred from homology"/>
<comment type="similarity">
    <text evidence="4 14 15">Belongs to the prokaryotic pantothenate kinase family.</text>
</comment>
<evidence type="ECO:0000256" key="4">
    <source>
        <dbReference type="ARBA" id="ARBA00006087"/>
    </source>
</evidence>
<evidence type="ECO:0000256" key="7">
    <source>
        <dbReference type="ARBA" id="ARBA00022490"/>
    </source>
</evidence>
<dbReference type="PANTHER" id="PTHR10285">
    <property type="entry name" value="URIDINE KINASE"/>
    <property type="match status" value="1"/>
</dbReference>
<feature type="domain" description="Phosphoribulokinase/uridine kinase" evidence="16">
    <location>
        <begin position="115"/>
        <end position="258"/>
    </location>
</feature>
<evidence type="ECO:0000256" key="3">
    <source>
        <dbReference type="ARBA" id="ARBA00005225"/>
    </source>
</evidence>
<dbReference type="EC" id="2.7.1.33" evidence="5 14"/>
<evidence type="ECO:0000256" key="11">
    <source>
        <dbReference type="ARBA" id="ARBA00022840"/>
    </source>
</evidence>
<evidence type="ECO:0000256" key="13">
    <source>
        <dbReference type="ARBA" id="ARBA00032866"/>
    </source>
</evidence>
<dbReference type="HAMAP" id="MF_00215">
    <property type="entry name" value="Pantothen_kinase_1"/>
    <property type="match status" value="1"/>
</dbReference>
<feature type="binding site" evidence="14">
    <location>
        <begin position="120"/>
        <end position="127"/>
    </location>
    <ligand>
        <name>ATP</name>
        <dbReference type="ChEBI" id="CHEBI:30616"/>
    </ligand>
</feature>
<dbReference type="GO" id="GO:0005524">
    <property type="term" value="F:ATP binding"/>
    <property type="evidence" value="ECO:0007669"/>
    <property type="project" value="UniProtKB-UniRule"/>
</dbReference>
<keyword evidence="12 14" id="KW-0173">Coenzyme A biosynthesis</keyword>
<evidence type="ECO:0000256" key="1">
    <source>
        <dbReference type="ARBA" id="ARBA00001206"/>
    </source>
</evidence>
<dbReference type="Proteomes" id="UP000270988">
    <property type="component" value="Chromosome"/>
</dbReference>
<dbReference type="GO" id="GO:0005737">
    <property type="term" value="C:cytoplasm"/>
    <property type="evidence" value="ECO:0007669"/>
    <property type="project" value="UniProtKB-SubCell"/>
</dbReference>
<keyword evidence="10 14" id="KW-0418">Kinase</keyword>
<keyword evidence="8 14" id="KW-0808">Transferase</keyword>
<dbReference type="InterPro" id="IPR004566">
    <property type="entry name" value="PanK"/>
</dbReference>
<keyword evidence="9 14" id="KW-0547">Nucleotide-binding</keyword>
<comment type="catalytic activity">
    <reaction evidence="1 14 15">
        <text>(R)-pantothenate + ATP = (R)-4'-phosphopantothenate + ADP + H(+)</text>
        <dbReference type="Rhea" id="RHEA:16373"/>
        <dbReference type="ChEBI" id="CHEBI:10986"/>
        <dbReference type="ChEBI" id="CHEBI:15378"/>
        <dbReference type="ChEBI" id="CHEBI:29032"/>
        <dbReference type="ChEBI" id="CHEBI:30616"/>
        <dbReference type="ChEBI" id="CHEBI:456216"/>
        <dbReference type="EC" id="2.7.1.33"/>
    </reaction>
</comment>
<comment type="pathway">
    <text evidence="3 14 15">Cofactor biosynthesis; coenzyme A biosynthesis; CoA from (R)-pantothenate: step 1/5.</text>
</comment>
<evidence type="ECO:0000256" key="2">
    <source>
        <dbReference type="ARBA" id="ARBA00004496"/>
    </source>
</evidence>
<name>A0A3S5C176_9MICC</name>
<evidence type="ECO:0000256" key="8">
    <source>
        <dbReference type="ARBA" id="ARBA00022679"/>
    </source>
</evidence>
<dbReference type="Pfam" id="PF00485">
    <property type="entry name" value="PRK"/>
    <property type="match status" value="1"/>
</dbReference>
<reference evidence="17 18" key="1">
    <citation type="submission" date="2018-12" db="EMBL/GenBank/DDBJ databases">
        <authorList>
            <consortium name="Pathogen Informatics"/>
        </authorList>
    </citation>
    <scope>NUCLEOTIDE SEQUENCE [LARGE SCALE GENOMIC DNA]</scope>
    <source>
        <strain evidence="17 18">NCTC10918</strain>
    </source>
</reference>
<evidence type="ECO:0000256" key="5">
    <source>
        <dbReference type="ARBA" id="ARBA00012102"/>
    </source>
</evidence>
<keyword evidence="11 14" id="KW-0067">ATP-binding</keyword>
<dbReference type="PIRSF" id="PIRSF000545">
    <property type="entry name" value="Pantothenate_kin"/>
    <property type="match status" value="1"/>
</dbReference>
<dbReference type="SUPFAM" id="SSF52540">
    <property type="entry name" value="P-loop containing nucleoside triphosphate hydrolases"/>
    <property type="match status" value="1"/>
</dbReference>
<accession>A0A3S5C176</accession>
<evidence type="ECO:0000313" key="17">
    <source>
        <dbReference type="EMBL" id="VEJ30023.1"/>
    </source>
</evidence>
<dbReference type="AlphaFoldDB" id="A0A3S5C176"/>